<feature type="region of interest" description="Disordered" evidence="1">
    <location>
        <begin position="1"/>
        <end position="53"/>
    </location>
</feature>
<feature type="compositionally biased region" description="Polar residues" evidence="1">
    <location>
        <begin position="83"/>
        <end position="93"/>
    </location>
</feature>
<comment type="caution">
    <text evidence="2">The sequence shown here is derived from an EMBL/GenBank/DDBJ whole genome shotgun (WGS) entry which is preliminary data.</text>
</comment>
<dbReference type="EMBL" id="JANPWB010000016">
    <property type="protein sequence ID" value="KAJ1085175.1"/>
    <property type="molecule type" value="Genomic_DNA"/>
</dbReference>
<organism evidence="2 3">
    <name type="scientific">Pleurodeles waltl</name>
    <name type="common">Iberian ribbed newt</name>
    <dbReference type="NCBI Taxonomy" id="8319"/>
    <lineage>
        <taxon>Eukaryota</taxon>
        <taxon>Metazoa</taxon>
        <taxon>Chordata</taxon>
        <taxon>Craniata</taxon>
        <taxon>Vertebrata</taxon>
        <taxon>Euteleostomi</taxon>
        <taxon>Amphibia</taxon>
        <taxon>Batrachia</taxon>
        <taxon>Caudata</taxon>
        <taxon>Salamandroidea</taxon>
        <taxon>Salamandridae</taxon>
        <taxon>Pleurodelinae</taxon>
        <taxon>Pleurodeles</taxon>
    </lineage>
</organism>
<evidence type="ECO:0000256" key="1">
    <source>
        <dbReference type="SAM" id="MobiDB-lite"/>
    </source>
</evidence>
<dbReference type="AlphaFoldDB" id="A0AAV7LC44"/>
<protein>
    <submittedName>
        <fullName evidence="2">Uncharacterized protein</fullName>
    </submittedName>
</protein>
<accession>A0AAV7LC44</accession>
<feature type="region of interest" description="Disordered" evidence="1">
    <location>
        <begin position="70"/>
        <end position="104"/>
    </location>
</feature>
<dbReference type="Proteomes" id="UP001066276">
    <property type="component" value="Chromosome 12"/>
</dbReference>
<sequence>MKGGYRLPVEGRRPAHINNPQKGLERRSGLESIPADRSPLMDEGSSLHSEQSASSSCFINRLCGARARGARAEPAWQEARRASGSSLLEGTNDQVRHRAQPGHSSVTRVYTNVCSQPGHSSITRVYTNVQPARAQQYYTGIH</sequence>
<reference evidence="2" key="1">
    <citation type="journal article" date="2022" name="bioRxiv">
        <title>Sequencing and chromosome-scale assembly of the giantPleurodeles waltlgenome.</title>
        <authorList>
            <person name="Brown T."/>
            <person name="Elewa A."/>
            <person name="Iarovenko S."/>
            <person name="Subramanian E."/>
            <person name="Araus A.J."/>
            <person name="Petzold A."/>
            <person name="Susuki M."/>
            <person name="Suzuki K.-i.T."/>
            <person name="Hayashi T."/>
            <person name="Toyoda A."/>
            <person name="Oliveira C."/>
            <person name="Osipova E."/>
            <person name="Leigh N.D."/>
            <person name="Simon A."/>
            <person name="Yun M.H."/>
        </authorList>
    </citation>
    <scope>NUCLEOTIDE SEQUENCE</scope>
    <source>
        <strain evidence="2">20211129_DDA</strain>
        <tissue evidence="2">Liver</tissue>
    </source>
</reference>
<name>A0AAV7LC44_PLEWA</name>
<evidence type="ECO:0000313" key="2">
    <source>
        <dbReference type="EMBL" id="KAJ1085175.1"/>
    </source>
</evidence>
<proteinExistence type="predicted"/>
<evidence type="ECO:0000313" key="3">
    <source>
        <dbReference type="Proteomes" id="UP001066276"/>
    </source>
</evidence>
<keyword evidence="3" id="KW-1185">Reference proteome</keyword>
<gene>
    <name evidence="2" type="ORF">NDU88_005308</name>
</gene>